<dbReference type="InterPro" id="IPR006225">
    <property type="entry name" value="PsdUridine_synth_RluC/D"/>
</dbReference>
<reference evidence="5 6" key="1">
    <citation type="submission" date="2023-03" db="EMBL/GenBank/DDBJ databases">
        <title>Bacillus Genome Sequencing.</title>
        <authorList>
            <person name="Dunlap C."/>
        </authorList>
    </citation>
    <scope>NUCLEOTIDE SEQUENCE [LARGE SCALE GENOMIC DNA]</scope>
    <source>
        <strain evidence="5 6">NRS-1717</strain>
    </source>
</reference>
<protein>
    <recommendedName>
        <fullName evidence="3">Pseudouridine synthase</fullName>
        <ecNumber evidence="3">5.4.99.-</ecNumber>
    </recommendedName>
</protein>
<dbReference type="PANTHER" id="PTHR21600">
    <property type="entry name" value="MITOCHONDRIAL RNA PSEUDOURIDINE SYNTHASE"/>
    <property type="match status" value="1"/>
</dbReference>
<comment type="function">
    <text evidence="3">Responsible for synthesis of pseudouridine from uracil.</text>
</comment>
<dbReference type="InterPro" id="IPR020103">
    <property type="entry name" value="PsdUridine_synth_cat_dom_sf"/>
</dbReference>
<evidence type="ECO:0000256" key="3">
    <source>
        <dbReference type="RuleBase" id="RU362028"/>
    </source>
</evidence>
<sequence>MKKIGEWLEFIIKEEWKDRTVFSILSEEIGASKALIGQWRETNSIKRNDTLADVNHKVCSGDHLSLHVFKTEPFNVTPTEQDIAVLYEDDHLIILNKQANMNTHPNDPSDKDTLANGLANYYKQHGIQTTINHIHRLDYGTSGAIIFAKHALAQAILHKDLENRIIKRTYLAAVQGKVKQKIGKIDLAIGRDRHHPTRRRVSPKGQKAITNYNVDYYDNKNNISVLSLHLDTGRTHQIRVHLSHLGHPIIGDELYGGKINKMKRQALHARKIRLIHPLTKEKIEVIAPLPPDMNWLNI</sequence>
<dbReference type="Pfam" id="PF00849">
    <property type="entry name" value="PseudoU_synth_2"/>
    <property type="match status" value="1"/>
</dbReference>
<dbReference type="InterPro" id="IPR006145">
    <property type="entry name" value="PsdUridine_synth_RsuA/RluA"/>
</dbReference>
<feature type="domain" description="Pseudouridine synthase RsuA/RluA-like" evidence="4">
    <location>
        <begin position="91"/>
        <end position="244"/>
    </location>
</feature>
<comment type="similarity">
    <text evidence="2 3">Belongs to the pseudouridine synthase RluA family.</text>
</comment>
<keyword evidence="6" id="KW-1185">Reference proteome</keyword>
<dbReference type="EMBL" id="JARTFS010000003">
    <property type="protein sequence ID" value="MED4400393.1"/>
    <property type="molecule type" value="Genomic_DNA"/>
</dbReference>
<dbReference type="Gene3D" id="3.30.2350.10">
    <property type="entry name" value="Pseudouridine synthase"/>
    <property type="match status" value="1"/>
</dbReference>
<comment type="caution">
    <text evidence="5">The sequence shown here is derived from an EMBL/GenBank/DDBJ whole genome shotgun (WGS) entry which is preliminary data.</text>
</comment>
<dbReference type="SUPFAM" id="SSF55120">
    <property type="entry name" value="Pseudouridine synthase"/>
    <property type="match status" value="1"/>
</dbReference>
<organism evidence="5 6">
    <name type="scientific">Metabacillus fastidiosus</name>
    <dbReference type="NCBI Taxonomy" id="1458"/>
    <lineage>
        <taxon>Bacteria</taxon>
        <taxon>Bacillati</taxon>
        <taxon>Bacillota</taxon>
        <taxon>Bacilli</taxon>
        <taxon>Bacillales</taxon>
        <taxon>Bacillaceae</taxon>
        <taxon>Metabacillus</taxon>
    </lineage>
</organism>
<evidence type="ECO:0000313" key="6">
    <source>
        <dbReference type="Proteomes" id="UP001342826"/>
    </source>
</evidence>
<dbReference type="PANTHER" id="PTHR21600:SF71">
    <property type="entry name" value="PSEUDOURIDINE SYNTHASE"/>
    <property type="match status" value="1"/>
</dbReference>
<dbReference type="PROSITE" id="PS01129">
    <property type="entry name" value="PSI_RLU"/>
    <property type="match status" value="1"/>
</dbReference>
<dbReference type="InterPro" id="IPR006224">
    <property type="entry name" value="PsdUridine_synth_RluA-like_CS"/>
</dbReference>
<comment type="catalytic activity">
    <reaction evidence="1 3">
        <text>a uridine in RNA = a pseudouridine in RNA</text>
        <dbReference type="Rhea" id="RHEA:48348"/>
        <dbReference type="Rhea" id="RHEA-COMP:12068"/>
        <dbReference type="Rhea" id="RHEA-COMP:12069"/>
        <dbReference type="ChEBI" id="CHEBI:65314"/>
        <dbReference type="ChEBI" id="CHEBI:65315"/>
    </reaction>
</comment>
<keyword evidence="3 5" id="KW-0413">Isomerase</keyword>
<proteinExistence type="inferred from homology"/>
<dbReference type="GeneID" id="301142185"/>
<name>A0ABU6NUV6_9BACI</name>
<gene>
    <name evidence="5" type="ORF">P9271_03425</name>
</gene>
<dbReference type="InterPro" id="IPR050188">
    <property type="entry name" value="RluA_PseudoU_synthase"/>
</dbReference>
<evidence type="ECO:0000313" key="5">
    <source>
        <dbReference type="EMBL" id="MED4400393.1"/>
    </source>
</evidence>
<evidence type="ECO:0000256" key="2">
    <source>
        <dbReference type="ARBA" id="ARBA00010876"/>
    </source>
</evidence>
<evidence type="ECO:0000259" key="4">
    <source>
        <dbReference type="Pfam" id="PF00849"/>
    </source>
</evidence>
<dbReference type="EC" id="5.4.99.-" evidence="3"/>
<dbReference type="Proteomes" id="UP001342826">
    <property type="component" value="Unassembled WGS sequence"/>
</dbReference>
<dbReference type="GO" id="GO:0016853">
    <property type="term" value="F:isomerase activity"/>
    <property type="evidence" value="ECO:0007669"/>
    <property type="project" value="UniProtKB-KW"/>
</dbReference>
<accession>A0ABU6NUV6</accession>
<evidence type="ECO:0000256" key="1">
    <source>
        <dbReference type="ARBA" id="ARBA00000073"/>
    </source>
</evidence>
<dbReference type="NCBIfam" id="TIGR00005">
    <property type="entry name" value="rluA_subfam"/>
    <property type="match status" value="1"/>
</dbReference>
<dbReference type="CDD" id="cd02869">
    <property type="entry name" value="PseudoU_synth_RluA_like"/>
    <property type="match status" value="1"/>
</dbReference>
<dbReference type="RefSeq" id="WP_066232556.1">
    <property type="nucleotide sequence ID" value="NZ_JARTFQ010000008.1"/>
</dbReference>